<feature type="transmembrane region" description="Helical" evidence="2">
    <location>
        <begin position="120"/>
        <end position="140"/>
    </location>
</feature>
<feature type="transmembrane region" description="Helical" evidence="2">
    <location>
        <begin position="207"/>
        <end position="228"/>
    </location>
</feature>
<accession>A0A6J4H9W1</accession>
<feature type="transmembrane region" description="Helical" evidence="2">
    <location>
        <begin position="146"/>
        <end position="162"/>
    </location>
</feature>
<feature type="domain" description="EamA" evidence="3">
    <location>
        <begin position="2"/>
        <end position="135"/>
    </location>
</feature>
<evidence type="ECO:0000259" key="3">
    <source>
        <dbReference type="Pfam" id="PF00892"/>
    </source>
</evidence>
<proteinExistence type="predicted"/>
<keyword evidence="2" id="KW-1133">Transmembrane helix</keyword>
<evidence type="ECO:0000256" key="2">
    <source>
        <dbReference type="SAM" id="Phobius"/>
    </source>
</evidence>
<dbReference type="GO" id="GO:0016020">
    <property type="term" value="C:membrane"/>
    <property type="evidence" value="ECO:0007669"/>
    <property type="project" value="InterPro"/>
</dbReference>
<feature type="region of interest" description="Disordered" evidence="1">
    <location>
        <begin position="290"/>
        <end position="315"/>
    </location>
</feature>
<gene>
    <name evidence="4" type="ORF">AVDCRST_MAG27-196</name>
</gene>
<feature type="transmembrane region" description="Helical" evidence="2">
    <location>
        <begin position="94"/>
        <end position="113"/>
    </location>
</feature>
<dbReference type="InterPro" id="IPR000620">
    <property type="entry name" value="EamA_dom"/>
</dbReference>
<reference evidence="4" key="1">
    <citation type="submission" date="2020-02" db="EMBL/GenBank/DDBJ databases">
        <authorList>
            <person name="Meier V. D."/>
        </authorList>
    </citation>
    <scope>NUCLEOTIDE SEQUENCE</scope>
    <source>
        <strain evidence="4">AVDCRST_MAG27</strain>
    </source>
</reference>
<dbReference type="Pfam" id="PF00892">
    <property type="entry name" value="EamA"/>
    <property type="match status" value="1"/>
</dbReference>
<sequence>MKGPALLLAGVVLFSINDANSKLLAGQYGLGEVLFLRYAMLLPAFLLARALRPGFGGPLSTRHPGLQALRACSMMVSAAGFFLGFRHVPLAEGYLFFFTAPLLTLGLSVLMLGEAVARAAWGWCLLGFAGVLLAVAPKLGGLDAPIGGYLALLAATFAFALNQTLNRKLRTEPGLVGVILWPSLLGLPLFAPLALIDWVQPPPLDLARMLGNGLLAGAAVVCTAAAFRHSDAARLAPWGFAALPVSVGLDLAIWGHGPDAAMLAGGAVVIVACLMSERARRRGLPQSIPAGKAWVPSGPSGSGVTARTAESGKAP</sequence>
<dbReference type="EMBL" id="CADCTD010000003">
    <property type="protein sequence ID" value="CAA9216263.1"/>
    <property type="molecule type" value="Genomic_DNA"/>
</dbReference>
<evidence type="ECO:0000313" key="4">
    <source>
        <dbReference type="EMBL" id="CAA9216263.1"/>
    </source>
</evidence>
<keyword evidence="2" id="KW-0812">Transmembrane</keyword>
<protein>
    <recommendedName>
        <fullName evidence="3">EamA domain-containing protein</fullName>
    </recommendedName>
</protein>
<dbReference type="AlphaFoldDB" id="A0A6J4H9W1"/>
<evidence type="ECO:0000256" key="1">
    <source>
        <dbReference type="SAM" id="MobiDB-lite"/>
    </source>
</evidence>
<feature type="transmembrane region" description="Helical" evidence="2">
    <location>
        <begin position="235"/>
        <end position="254"/>
    </location>
</feature>
<dbReference type="PANTHER" id="PTHR22911">
    <property type="entry name" value="ACYL-MALONYL CONDENSING ENZYME-RELATED"/>
    <property type="match status" value="1"/>
</dbReference>
<name>A0A6J4H9W1_9PROT</name>
<feature type="transmembrane region" description="Helical" evidence="2">
    <location>
        <begin position="174"/>
        <end position="195"/>
    </location>
</feature>
<keyword evidence="2" id="KW-0472">Membrane</keyword>
<feature type="transmembrane region" description="Helical" evidence="2">
    <location>
        <begin position="260"/>
        <end position="276"/>
    </location>
</feature>
<dbReference type="InterPro" id="IPR037185">
    <property type="entry name" value="EmrE-like"/>
</dbReference>
<dbReference type="PANTHER" id="PTHR22911:SF103">
    <property type="entry name" value="BLR2811 PROTEIN"/>
    <property type="match status" value="1"/>
</dbReference>
<organism evidence="4">
    <name type="scientific">uncultured Craurococcus sp</name>
    <dbReference type="NCBI Taxonomy" id="1135998"/>
    <lineage>
        <taxon>Bacteria</taxon>
        <taxon>Pseudomonadati</taxon>
        <taxon>Pseudomonadota</taxon>
        <taxon>Alphaproteobacteria</taxon>
        <taxon>Acetobacterales</taxon>
        <taxon>Acetobacteraceae</taxon>
        <taxon>Craurococcus</taxon>
        <taxon>environmental samples</taxon>
    </lineage>
</organism>
<dbReference type="SUPFAM" id="SSF103481">
    <property type="entry name" value="Multidrug resistance efflux transporter EmrE"/>
    <property type="match status" value="2"/>
</dbReference>